<dbReference type="OrthoDB" id="630895at2759"/>
<dbReference type="Gene3D" id="3.40.630.30">
    <property type="match status" value="1"/>
</dbReference>
<keyword evidence="3" id="KW-1185">Reference proteome</keyword>
<accession>A0A8J4QM03</accession>
<sequence>MHHHSESQVQVGCVGNSQSFDTSLRKPSTTYCSHHLTCQRRWRLIFQRSHFVHTKFQISICIDNRSIGFVIIMPRSGDDRCRADVGYALAAEYWGHGITTRAVKMAISEGLKEFPDVVRFQGLVELENKASQRVLEKVGFLKECVLRKYSFNKGETRDMVMYSLLSTDFMP</sequence>
<name>A0A8J4QM03_9ROSI</name>
<feature type="domain" description="N-acetyltransferase" evidence="1">
    <location>
        <begin position="22"/>
        <end position="166"/>
    </location>
</feature>
<dbReference type="PANTHER" id="PTHR46067">
    <property type="entry name" value="ACYL-COA N-ACYLTRANSFERASES (NAT) SUPERFAMILY PROTEIN"/>
    <property type="match status" value="1"/>
</dbReference>
<dbReference type="InterPro" id="IPR000182">
    <property type="entry name" value="GNAT_dom"/>
</dbReference>
<dbReference type="Pfam" id="PF13302">
    <property type="entry name" value="Acetyltransf_3"/>
    <property type="match status" value="1"/>
</dbReference>
<proteinExistence type="predicted"/>
<gene>
    <name evidence="2" type="ORF">CMV_022563</name>
</gene>
<comment type="caution">
    <text evidence="2">The sequence shown here is derived from an EMBL/GenBank/DDBJ whole genome shotgun (WGS) entry which is preliminary data.</text>
</comment>
<protein>
    <recommendedName>
        <fullName evidence="1">N-acetyltransferase domain-containing protein</fullName>
    </recommendedName>
</protein>
<dbReference type="Proteomes" id="UP000737018">
    <property type="component" value="Unassembled WGS sequence"/>
</dbReference>
<reference evidence="2" key="1">
    <citation type="submission" date="2020-03" db="EMBL/GenBank/DDBJ databases">
        <title>Castanea mollissima Vanexum genome sequencing.</title>
        <authorList>
            <person name="Staton M."/>
        </authorList>
    </citation>
    <scope>NUCLEOTIDE SEQUENCE</scope>
    <source>
        <tissue evidence="2">Leaf</tissue>
    </source>
</reference>
<dbReference type="PROSITE" id="PS51186">
    <property type="entry name" value="GNAT"/>
    <property type="match status" value="1"/>
</dbReference>
<organism evidence="2 3">
    <name type="scientific">Castanea mollissima</name>
    <name type="common">Chinese chestnut</name>
    <dbReference type="NCBI Taxonomy" id="60419"/>
    <lineage>
        <taxon>Eukaryota</taxon>
        <taxon>Viridiplantae</taxon>
        <taxon>Streptophyta</taxon>
        <taxon>Embryophyta</taxon>
        <taxon>Tracheophyta</taxon>
        <taxon>Spermatophyta</taxon>
        <taxon>Magnoliopsida</taxon>
        <taxon>eudicotyledons</taxon>
        <taxon>Gunneridae</taxon>
        <taxon>Pentapetalae</taxon>
        <taxon>rosids</taxon>
        <taxon>fabids</taxon>
        <taxon>Fagales</taxon>
        <taxon>Fagaceae</taxon>
        <taxon>Castanea</taxon>
    </lineage>
</organism>
<evidence type="ECO:0000313" key="2">
    <source>
        <dbReference type="EMBL" id="KAF3951830.1"/>
    </source>
</evidence>
<dbReference type="GO" id="GO:0016747">
    <property type="term" value="F:acyltransferase activity, transferring groups other than amino-acyl groups"/>
    <property type="evidence" value="ECO:0007669"/>
    <property type="project" value="InterPro"/>
</dbReference>
<dbReference type="AlphaFoldDB" id="A0A8J4QM03"/>
<evidence type="ECO:0000313" key="3">
    <source>
        <dbReference type="Proteomes" id="UP000737018"/>
    </source>
</evidence>
<dbReference type="EMBL" id="JRKL02004762">
    <property type="protein sequence ID" value="KAF3951830.1"/>
    <property type="molecule type" value="Genomic_DNA"/>
</dbReference>
<dbReference type="PANTHER" id="PTHR46067:SF11">
    <property type="entry name" value="N-ACETYLTRANSFERASE DOMAIN-CONTAINING PROTEIN"/>
    <property type="match status" value="1"/>
</dbReference>
<evidence type="ECO:0000259" key="1">
    <source>
        <dbReference type="PROSITE" id="PS51186"/>
    </source>
</evidence>
<dbReference type="InterPro" id="IPR016181">
    <property type="entry name" value="Acyl_CoA_acyltransferase"/>
</dbReference>
<dbReference type="SUPFAM" id="SSF55729">
    <property type="entry name" value="Acyl-CoA N-acyltransferases (Nat)"/>
    <property type="match status" value="1"/>
</dbReference>